<dbReference type="PANTHER" id="PTHR36443">
    <property type="entry name" value="BSR5223 PROTEIN"/>
    <property type="match status" value="1"/>
</dbReference>
<sequence length="75" mass="8101">MAELSGFGRVLIITGLAIAGLGLLLELVGRGVIPGLGRLPGDIYIQRGHFRFYLPITTSLLISLILTLILGLMRR</sequence>
<evidence type="ECO:0000313" key="3">
    <source>
        <dbReference type="Proteomes" id="UP001332192"/>
    </source>
</evidence>
<keyword evidence="1" id="KW-0812">Transmembrane</keyword>
<dbReference type="Pfam" id="PF11146">
    <property type="entry name" value="DUF2905"/>
    <property type="match status" value="1"/>
</dbReference>
<dbReference type="Proteomes" id="UP001332192">
    <property type="component" value="Chromosome"/>
</dbReference>
<protein>
    <submittedName>
        <fullName evidence="2">DUF2905 family protein</fullName>
    </submittedName>
</protein>
<keyword evidence="3" id="KW-1185">Reference proteome</keyword>
<organism evidence="2 3">
    <name type="scientific">Carboxydichorda subterranea</name>
    <dbReference type="NCBI Taxonomy" id="3109565"/>
    <lineage>
        <taxon>Bacteria</taxon>
        <taxon>Bacillati</taxon>
        <taxon>Bacillota</taxon>
        <taxon>Limnochordia</taxon>
        <taxon>Limnochordales</taxon>
        <taxon>Geochordaceae</taxon>
        <taxon>Carboxydichorda</taxon>
    </lineage>
</organism>
<evidence type="ECO:0000256" key="1">
    <source>
        <dbReference type="SAM" id="Phobius"/>
    </source>
</evidence>
<dbReference type="PANTHER" id="PTHR36443:SF1">
    <property type="entry name" value="BSR5223 PROTEIN"/>
    <property type="match status" value="1"/>
</dbReference>
<accession>A0ABZ1C1H7</accession>
<evidence type="ECO:0000313" key="2">
    <source>
        <dbReference type="EMBL" id="WRP18646.1"/>
    </source>
</evidence>
<gene>
    <name evidence="2" type="ORF">U7230_06510</name>
</gene>
<feature type="transmembrane region" description="Helical" evidence="1">
    <location>
        <begin position="50"/>
        <end position="73"/>
    </location>
</feature>
<keyword evidence="1" id="KW-1133">Transmembrane helix</keyword>
<dbReference type="RefSeq" id="WP_324717919.1">
    <property type="nucleotide sequence ID" value="NZ_CP141615.1"/>
</dbReference>
<dbReference type="InterPro" id="IPR021320">
    <property type="entry name" value="DUF2905"/>
</dbReference>
<name>A0ABZ1C1H7_9FIRM</name>
<reference evidence="2 3" key="1">
    <citation type="journal article" date="2024" name="Front. Microbiol.">
        <title>Novel thermophilic genera Geochorda gen. nov. and Carboxydochorda gen. nov. from the deep terrestrial subsurface reveal the ecophysiological diversity in the class Limnochordia.</title>
        <authorList>
            <person name="Karnachuk O.V."/>
            <person name="Lukina A.P."/>
            <person name="Avakyan M.R."/>
            <person name="Kadnikov V.V."/>
            <person name="Begmatov S."/>
            <person name="Beletsky A.V."/>
            <person name="Vlasova K.G."/>
            <person name="Novikov A.A."/>
            <person name="Shcherbakova V.A."/>
            <person name="Mardanov A.V."/>
            <person name="Ravin N.V."/>
        </authorList>
    </citation>
    <scope>NUCLEOTIDE SEQUENCE [LARGE SCALE GENOMIC DNA]</scope>
    <source>
        <strain evidence="2 3">L945</strain>
    </source>
</reference>
<proteinExistence type="predicted"/>
<keyword evidence="1" id="KW-0472">Membrane</keyword>
<feature type="transmembrane region" description="Helical" evidence="1">
    <location>
        <begin position="6"/>
        <end position="29"/>
    </location>
</feature>
<dbReference type="EMBL" id="CP141615">
    <property type="protein sequence ID" value="WRP18646.1"/>
    <property type="molecule type" value="Genomic_DNA"/>
</dbReference>